<feature type="binding site" evidence="2">
    <location>
        <position position="37"/>
    </location>
    <ligand>
        <name>substrate</name>
    </ligand>
</feature>
<dbReference type="GO" id="GO:0000287">
    <property type="term" value="F:magnesium ion binding"/>
    <property type="evidence" value="ECO:0007669"/>
    <property type="project" value="UniProtKB-UniRule"/>
</dbReference>
<keyword evidence="2" id="KW-0460">Magnesium</keyword>
<organism evidence="3 4">
    <name type="scientific">Paenibacillus pabuli</name>
    <dbReference type="NCBI Taxonomy" id="1472"/>
    <lineage>
        <taxon>Bacteria</taxon>
        <taxon>Bacillati</taxon>
        <taxon>Bacillota</taxon>
        <taxon>Bacilli</taxon>
        <taxon>Bacillales</taxon>
        <taxon>Paenibacillaceae</taxon>
        <taxon>Paenibacillus</taxon>
    </lineage>
</organism>
<dbReference type="Gene3D" id="3.40.1180.10">
    <property type="entry name" value="Decaprenyl diphosphate synthase-like"/>
    <property type="match status" value="1"/>
</dbReference>
<dbReference type="CDD" id="cd00475">
    <property type="entry name" value="Cis_IPPS"/>
    <property type="match status" value="1"/>
</dbReference>
<dbReference type="SUPFAM" id="SSF64005">
    <property type="entry name" value="Undecaprenyl diphosphate synthase"/>
    <property type="match status" value="1"/>
</dbReference>
<dbReference type="PROSITE" id="PS01066">
    <property type="entry name" value="UPP_SYNTHASE"/>
    <property type="match status" value="1"/>
</dbReference>
<comment type="cofactor">
    <cofactor evidence="2">
        <name>Mg(2+)</name>
        <dbReference type="ChEBI" id="CHEBI:18420"/>
    </cofactor>
    <text evidence="2">Binds 2 magnesium ions per subunit.</text>
</comment>
<evidence type="ECO:0000256" key="2">
    <source>
        <dbReference type="HAMAP-Rule" id="MF_01139"/>
    </source>
</evidence>
<feature type="binding site" evidence="2">
    <location>
        <position position="201"/>
    </location>
    <ligand>
        <name>substrate</name>
    </ligand>
</feature>
<dbReference type="RefSeq" id="WP_109998869.1">
    <property type="nucleotide sequence ID" value="NZ_QGTZ01000003.1"/>
</dbReference>
<dbReference type="PANTHER" id="PTHR10291:SF0">
    <property type="entry name" value="DEHYDRODOLICHYL DIPHOSPHATE SYNTHASE 2"/>
    <property type="match status" value="1"/>
</dbReference>
<protein>
    <recommendedName>
        <fullName evidence="2">Isoprenyl transferase</fullName>
        <ecNumber evidence="2">2.5.1.-</ecNumber>
    </recommendedName>
</protein>
<feature type="binding site" evidence="2">
    <location>
        <begin position="77"/>
        <end position="79"/>
    </location>
    <ligand>
        <name>substrate</name>
    </ligand>
</feature>
<comment type="similarity">
    <text evidence="2">Belongs to the UPP synthase family.</text>
</comment>
<gene>
    <name evidence="3" type="ORF">DET56_103349</name>
</gene>
<feature type="binding site" evidence="2">
    <location>
        <position position="83"/>
    </location>
    <ligand>
        <name>substrate</name>
    </ligand>
</feature>
<feature type="binding site" evidence="2">
    <location>
        <position position="49"/>
    </location>
    <ligand>
        <name>substrate</name>
    </ligand>
</feature>
<evidence type="ECO:0000256" key="1">
    <source>
        <dbReference type="ARBA" id="ARBA00022679"/>
    </source>
</evidence>
<feature type="binding site" evidence="2">
    <location>
        <position position="32"/>
    </location>
    <ligand>
        <name>Mg(2+)</name>
        <dbReference type="ChEBI" id="CHEBI:18420"/>
    </ligand>
</feature>
<dbReference type="HAMAP" id="MF_01139">
    <property type="entry name" value="ISPT"/>
    <property type="match status" value="1"/>
</dbReference>
<feature type="binding site" evidence="2">
    <location>
        <position position="81"/>
    </location>
    <ligand>
        <name>substrate</name>
    </ligand>
</feature>
<proteinExistence type="inferred from homology"/>
<keyword evidence="2" id="KW-0479">Metal-binding</keyword>
<dbReference type="GO" id="GO:0045547">
    <property type="term" value="F:ditrans,polycis-polyprenyl diphosphate synthase [(2E,6E)-farnesyl diphosphate specific] activity"/>
    <property type="evidence" value="ECO:0007669"/>
    <property type="project" value="TreeGrafter"/>
</dbReference>
<dbReference type="NCBIfam" id="NF011405">
    <property type="entry name" value="PRK14830.1"/>
    <property type="match status" value="1"/>
</dbReference>
<dbReference type="FunFam" id="3.40.1180.10:FF:000001">
    <property type="entry name" value="(2E,6E)-farnesyl-diphosphate-specific ditrans,polycis-undecaprenyl-diphosphate synthase"/>
    <property type="match status" value="1"/>
</dbReference>
<comment type="subunit">
    <text evidence="2">Homodimer.</text>
</comment>
<feature type="binding site" evidence="2">
    <location>
        <begin position="33"/>
        <end position="36"/>
    </location>
    <ligand>
        <name>substrate</name>
    </ligand>
</feature>
<dbReference type="InterPro" id="IPR036424">
    <property type="entry name" value="UPP_synth-like_sf"/>
</dbReference>
<evidence type="ECO:0000313" key="3">
    <source>
        <dbReference type="EMBL" id="PWW43301.1"/>
    </source>
</evidence>
<sequence length="256" mass="29760">MKWYRVHKEKSNTTHSIDWNGLIPRHIAIMMDGNGRWATRKGLPRSAGHYAGMQTMRETISMCHKNGIASLTLYAFSTENWKRPKEEVDYIISLVVEFVQDTTVQELNQNNIKVNFIGDISKFPDETQEAMRKVVELTQTNSGMAVYFAMNYGGKNDIVQAIKTYIVENNEENKETSEISEAEFEKFLYTGLNPAPDLLIRTSGEKRLSNFLLWQAAYSELWFTDVMWPDFNEQLLYESILDYQQRKQRALDDITQ</sequence>
<dbReference type="InterPro" id="IPR018520">
    <property type="entry name" value="UPP_synth-like_CS"/>
</dbReference>
<comment type="function">
    <text evidence="2">Catalyzes the condensation of isopentenyl diphosphate (IPP) with allylic pyrophosphates generating different type of terpenoids.</text>
</comment>
<dbReference type="Proteomes" id="UP000247078">
    <property type="component" value="Unassembled WGS sequence"/>
</dbReference>
<dbReference type="GO" id="GO:0016094">
    <property type="term" value="P:polyprenol biosynthetic process"/>
    <property type="evidence" value="ECO:0007669"/>
    <property type="project" value="TreeGrafter"/>
</dbReference>
<name>A0A855YGF8_9BACL</name>
<dbReference type="Pfam" id="PF01255">
    <property type="entry name" value="Prenyltransf"/>
    <property type="match status" value="1"/>
</dbReference>
<dbReference type="NCBIfam" id="TIGR00055">
    <property type="entry name" value="uppS"/>
    <property type="match status" value="1"/>
</dbReference>
<dbReference type="EC" id="2.5.1.-" evidence="2"/>
<evidence type="ECO:0000313" key="4">
    <source>
        <dbReference type="Proteomes" id="UP000247078"/>
    </source>
</evidence>
<dbReference type="PANTHER" id="PTHR10291">
    <property type="entry name" value="DEHYDRODOLICHYL DIPHOSPHATE SYNTHASE FAMILY MEMBER"/>
    <property type="match status" value="1"/>
</dbReference>
<dbReference type="EMBL" id="QGTZ01000003">
    <property type="protein sequence ID" value="PWW43301.1"/>
    <property type="molecule type" value="Genomic_DNA"/>
</dbReference>
<dbReference type="InterPro" id="IPR001441">
    <property type="entry name" value="UPP_synth-like"/>
</dbReference>
<accession>A0A855YGF8</accession>
<feature type="binding site" evidence="2">
    <location>
        <begin position="207"/>
        <end position="209"/>
    </location>
    <ligand>
        <name>substrate</name>
    </ligand>
</feature>
<reference evidence="3 4" key="1">
    <citation type="submission" date="2018-05" db="EMBL/GenBank/DDBJ databases">
        <title>Freshwater and sediment microbial communities from various areas in North America, analyzing microbe dynamics in response to fracking.</title>
        <authorList>
            <person name="Lamendella R."/>
        </authorList>
    </citation>
    <scope>NUCLEOTIDE SEQUENCE [LARGE SCALE GENOMIC DNA]</scope>
    <source>
        <strain evidence="3 4">DB-3</strain>
    </source>
</reference>
<feature type="binding site" evidence="2">
    <location>
        <position position="220"/>
    </location>
    <ligand>
        <name>Mg(2+)</name>
        <dbReference type="ChEBI" id="CHEBI:18420"/>
    </ligand>
</feature>
<keyword evidence="1 2" id="KW-0808">Transferase</keyword>
<feature type="active site" description="Proton acceptor" evidence="2">
    <location>
        <position position="80"/>
    </location>
</feature>
<dbReference type="AlphaFoldDB" id="A0A855YGF8"/>
<feature type="binding site" evidence="2">
    <location>
        <position position="45"/>
    </location>
    <ligand>
        <name>substrate</name>
    </ligand>
</feature>
<feature type="active site" evidence="2">
    <location>
        <position position="32"/>
    </location>
</feature>
<comment type="caution">
    <text evidence="3">The sequence shown here is derived from an EMBL/GenBank/DDBJ whole genome shotgun (WGS) entry which is preliminary data.</text>
</comment>